<dbReference type="InterPro" id="IPR044669">
    <property type="entry name" value="YneE/VCCN1/2-like"/>
</dbReference>
<dbReference type="PANTHER" id="PTHR33281">
    <property type="entry name" value="UPF0187 PROTEIN YNEE"/>
    <property type="match status" value="1"/>
</dbReference>
<dbReference type="GO" id="GO:0005254">
    <property type="term" value="F:chloride channel activity"/>
    <property type="evidence" value="ECO:0007669"/>
    <property type="project" value="InterPro"/>
</dbReference>
<keyword evidence="4" id="KW-0812">Transmembrane</keyword>
<organism evidence="8 9">
    <name type="scientific">Fragilariopsis cylindrus CCMP1102</name>
    <dbReference type="NCBI Taxonomy" id="635003"/>
    <lineage>
        <taxon>Eukaryota</taxon>
        <taxon>Sar</taxon>
        <taxon>Stramenopiles</taxon>
        <taxon>Ochrophyta</taxon>
        <taxon>Bacillariophyta</taxon>
        <taxon>Bacillariophyceae</taxon>
        <taxon>Bacillariophycidae</taxon>
        <taxon>Bacillariales</taxon>
        <taxon>Bacillariaceae</taxon>
        <taxon>Fragilariopsis</taxon>
    </lineage>
</organism>
<evidence type="ECO:0000256" key="6">
    <source>
        <dbReference type="ARBA" id="ARBA00023065"/>
    </source>
</evidence>
<evidence type="ECO:0000256" key="5">
    <source>
        <dbReference type="ARBA" id="ARBA00022989"/>
    </source>
</evidence>
<evidence type="ECO:0000256" key="4">
    <source>
        <dbReference type="ARBA" id="ARBA00022692"/>
    </source>
</evidence>
<dbReference type="AlphaFoldDB" id="A0A1E7F943"/>
<keyword evidence="5" id="KW-1133">Transmembrane helix</keyword>
<evidence type="ECO:0000256" key="1">
    <source>
        <dbReference type="ARBA" id="ARBA00004651"/>
    </source>
</evidence>
<dbReference type="Proteomes" id="UP000095751">
    <property type="component" value="Unassembled WGS sequence"/>
</dbReference>
<sequence length="374" mass="42794">MSELYEETGKVPYGEDSRQYRRTVFLRSSDWSNHRSPDRLFSNLKNLYRSGIARQLQLGVKYVSSIAFITILWNDIILNPLLCTSIPLLKYLPKLGLPSMPFTLSSSALGLLLVFRTNASYQRWLEGQNNIAKIVSELKNILRMTSTWLPPQTPLEFEFESNKGEDEGELIIENIGLKCWTVLRALQCHLRNTSEEEKSFSIHVRNTLGKLDDDDDDNDEGSTVNKLLKSKDRPFWAINDLSSLVQTLANHPYNIDGGRLREMDKSISSITSSVELCTKKIRHPVPLVYTRHTARFLSLWLLLLPLALYDSFDSTSILSRLLLIPTSSLISLFFFGIDELAIQLEEPFGILPLEYNCANIKVISKQALSWYKKR</sequence>
<dbReference type="KEGG" id="fcy:FRACYDRAFT_188209"/>
<dbReference type="EMBL" id="KV784360">
    <property type="protein sequence ID" value="OEU14535.1"/>
    <property type="molecule type" value="Genomic_DNA"/>
</dbReference>
<dbReference type="OrthoDB" id="1368at2759"/>
<accession>A0A1E7F943</accession>
<proteinExistence type="predicted"/>
<dbReference type="Pfam" id="PF25539">
    <property type="entry name" value="Bestrophin_2"/>
    <property type="match status" value="1"/>
</dbReference>
<evidence type="ECO:0000256" key="2">
    <source>
        <dbReference type="ARBA" id="ARBA00022448"/>
    </source>
</evidence>
<keyword evidence="2" id="KW-0813">Transport</keyword>
<dbReference type="PANTHER" id="PTHR33281:SF19">
    <property type="entry name" value="VOLTAGE-DEPENDENT ANION CHANNEL-FORMING PROTEIN YNEE"/>
    <property type="match status" value="1"/>
</dbReference>
<dbReference type="GO" id="GO:0005886">
    <property type="term" value="C:plasma membrane"/>
    <property type="evidence" value="ECO:0007669"/>
    <property type="project" value="UniProtKB-SubCell"/>
</dbReference>
<evidence type="ECO:0000256" key="3">
    <source>
        <dbReference type="ARBA" id="ARBA00022475"/>
    </source>
</evidence>
<keyword evidence="7" id="KW-0472">Membrane</keyword>
<gene>
    <name evidence="8" type="ORF">FRACYDRAFT_188209</name>
</gene>
<keyword evidence="3" id="KW-1003">Cell membrane</keyword>
<comment type="subcellular location">
    <subcellularLocation>
        <location evidence="1">Cell membrane</location>
        <topology evidence="1">Multi-pass membrane protein</topology>
    </subcellularLocation>
</comment>
<protein>
    <submittedName>
        <fullName evidence="8">Uncharacterized protein</fullName>
    </submittedName>
</protein>
<dbReference type="InParanoid" id="A0A1E7F943"/>
<keyword evidence="9" id="KW-1185">Reference proteome</keyword>
<keyword evidence="6" id="KW-0406">Ion transport</keyword>
<evidence type="ECO:0000313" key="9">
    <source>
        <dbReference type="Proteomes" id="UP000095751"/>
    </source>
</evidence>
<evidence type="ECO:0000313" key="8">
    <source>
        <dbReference type="EMBL" id="OEU14535.1"/>
    </source>
</evidence>
<evidence type="ECO:0000256" key="7">
    <source>
        <dbReference type="ARBA" id="ARBA00023136"/>
    </source>
</evidence>
<reference evidence="8 9" key="1">
    <citation type="submission" date="2016-09" db="EMBL/GenBank/DDBJ databases">
        <title>Extensive genetic diversity and differential bi-allelic expression allows diatom success in the polar Southern Ocean.</title>
        <authorList>
            <consortium name="DOE Joint Genome Institute"/>
            <person name="Mock T."/>
            <person name="Otillar R.P."/>
            <person name="Strauss J."/>
            <person name="Dupont C."/>
            <person name="Frickenhaus S."/>
            <person name="Maumus F."/>
            <person name="Mcmullan M."/>
            <person name="Sanges R."/>
            <person name="Schmutz J."/>
            <person name="Toseland A."/>
            <person name="Valas R."/>
            <person name="Veluchamy A."/>
            <person name="Ward B.J."/>
            <person name="Allen A."/>
            <person name="Barry K."/>
            <person name="Falciatore A."/>
            <person name="Ferrante M."/>
            <person name="Fortunato A.E."/>
            <person name="Gloeckner G."/>
            <person name="Gruber A."/>
            <person name="Hipkin R."/>
            <person name="Janech M."/>
            <person name="Kroth P."/>
            <person name="Leese F."/>
            <person name="Lindquist E."/>
            <person name="Lyon B.R."/>
            <person name="Martin J."/>
            <person name="Mayer C."/>
            <person name="Parker M."/>
            <person name="Quesneville H."/>
            <person name="Raymond J."/>
            <person name="Uhlig C."/>
            <person name="Valentin K.U."/>
            <person name="Worden A.Z."/>
            <person name="Armbrust E.V."/>
            <person name="Bowler C."/>
            <person name="Green B."/>
            <person name="Moulton V."/>
            <person name="Van Oosterhout C."/>
            <person name="Grigoriev I."/>
        </authorList>
    </citation>
    <scope>NUCLEOTIDE SEQUENCE [LARGE SCALE GENOMIC DNA]</scope>
    <source>
        <strain evidence="8 9">CCMP1102</strain>
    </source>
</reference>
<name>A0A1E7F943_9STRA</name>